<protein>
    <submittedName>
        <fullName evidence="2">Unannotated protein</fullName>
    </submittedName>
</protein>
<dbReference type="Pfam" id="PF02627">
    <property type="entry name" value="CMD"/>
    <property type="match status" value="2"/>
</dbReference>
<dbReference type="PANTHER" id="PTHR33570">
    <property type="entry name" value="4-CARBOXYMUCONOLACTONE DECARBOXYLASE FAMILY PROTEIN"/>
    <property type="match status" value="1"/>
</dbReference>
<dbReference type="InterPro" id="IPR052512">
    <property type="entry name" value="4CMD/NDH-1_regulator"/>
</dbReference>
<dbReference type="InterPro" id="IPR003779">
    <property type="entry name" value="CMD-like"/>
</dbReference>
<dbReference type="AlphaFoldDB" id="A0A6J7FCF9"/>
<dbReference type="Gene3D" id="1.20.1290.10">
    <property type="entry name" value="AhpD-like"/>
    <property type="match status" value="2"/>
</dbReference>
<sequence>MTTDAQPTGLARRERTGSQKRAIGFETIKRMLPQSGYIATNGVLPERGFIADGMAMGMEDSYCDMWTRTEVLSARERSIATVSLMVGVGNVGNQFELEYHVPAAYYNGVTLDEIAAIMVHARAYVGSPAAAWAGQTARQILNTHGLLENAEFPKLDLERREVPGSEKRRIAREVLREMDPGNPLINVSEDAIPDDQFAPELDYIILENCYFDLWARTDVLDRRSRSIVTLGMLMGLGNHTALRTHVPIALRNGVTEGELAEIVYQAATYLGFPNGVLVRDTVAAGVADTK</sequence>
<reference evidence="2" key="1">
    <citation type="submission" date="2020-05" db="EMBL/GenBank/DDBJ databases">
        <authorList>
            <person name="Chiriac C."/>
            <person name="Salcher M."/>
            <person name="Ghai R."/>
            <person name="Kavagutti S V."/>
        </authorList>
    </citation>
    <scope>NUCLEOTIDE SEQUENCE</scope>
</reference>
<gene>
    <name evidence="2" type="ORF">UFOPK3495_00409</name>
</gene>
<accession>A0A6J7FCF9</accession>
<dbReference type="EMBL" id="CAFBMC010000013">
    <property type="protein sequence ID" value="CAB4891528.1"/>
    <property type="molecule type" value="Genomic_DNA"/>
</dbReference>
<feature type="domain" description="Carboxymuconolactone decarboxylase-like" evidence="1">
    <location>
        <begin position="206"/>
        <end position="274"/>
    </location>
</feature>
<name>A0A6J7FCF9_9ZZZZ</name>
<dbReference type="PANTHER" id="PTHR33570:SF2">
    <property type="entry name" value="CARBOXYMUCONOLACTONE DECARBOXYLASE-LIKE DOMAIN-CONTAINING PROTEIN"/>
    <property type="match status" value="1"/>
</dbReference>
<proteinExistence type="predicted"/>
<evidence type="ECO:0000313" key="2">
    <source>
        <dbReference type="EMBL" id="CAB4891528.1"/>
    </source>
</evidence>
<evidence type="ECO:0000259" key="1">
    <source>
        <dbReference type="Pfam" id="PF02627"/>
    </source>
</evidence>
<feature type="domain" description="Carboxymuconolactone decarboxylase-like" evidence="1">
    <location>
        <begin position="66"/>
        <end position="133"/>
    </location>
</feature>
<organism evidence="2">
    <name type="scientific">freshwater metagenome</name>
    <dbReference type="NCBI Taxonomy" id="449393"/>
    <lineage>
        <taxon>unclassified sequences</taxon>
        <taxon>metagenomes</taxon>
        <taxon>ecological metagenomes</taxon>
    </lineage>
</organism>
<dbReference type="InterPro" id="IPR029032">
    <property type="entry name" value="AhpD-like"/>
</dbReference>
<dbReference type="SUPFAM" id="SSF69118">
    <property type="entry name" value="AhpD-like"/>
    <property type="match status" value="1"/>
</dbReference>
<dbReference type="GO" id="GO:0051920">
    <property type="term" value="F:peroxiredoxin activity"/>
    <property type="evidence" value="ECO:0007669"/>
    <property type="project" value="InterPro"/>
</dbReference>